<name>A0AAW5N8B5_9BACT</name>
<reference evidence="3 4" key="1">
    <citation type="submission" date="2022-08" db="EMBL/GenBank/DDBJ databases">
        <authorList>
            <person name="Zeman M."/>
            <person name="Kubasova T."/>
        </authorList>
    </citation>
    <scope>NUCLEOTIDE SEQUENCE [LARGE SCALE GENOMIC DNA]</scope>
    <source>
        <strain evidence="3 4">ET62</strain>
    </source>
</reference>
<organism evidence="3 4">
    <name type="scientific">Phocaeicola barnesiae</name>
    <dbReference type="NCBI Taxonomy" id="376804"/>
    <lineage>
        <taxon>Bacteria</taxon>
        <taxon>Pseudomonadati</taxon>
        <taxon>Bacteroidota</taxon>
        <taxon>Bacteroidia</taxon>
        <taxon>Bacteroidales</taxon>
        <taxon>Bacteroidaceae</taxon>
        <taxon>Phocaeicola</taxon>
    </lineage>
</organism>
<dbReference type="AlphaFoldDB" id="A0AAW5N8B5"/>
<comment type="caution">
    <text evidence="3">The sequence shown here is derived from an EMBL/GenBank/DDBJ whole genome shotgun (WGS) entry which is preliminary data.</text>
</comment>
<feature type="domain" description="Glycosyl transferase family 1" evidence="2">
    <location>
        <begin position="223"/>
        <end position="366"/>
    </location>
</feature>
<accession>A0AAW5N8B5</accession>
<dbReference type="PANTHER" id="PTHR46401">
    <property type="entry name" value="GLYCOSYLTRANSFERASE WBBK-RELATED"/>
    <property type="match status" value="1"/>
</dbReference>
<sequence>MINRKDNNACVGEGFALELQNCLPKKVLVISAVNLVEGGTLTILRNCLSFLDTAPEIYEKYDIIALVHKKDMFQYKHITLLEFPTVKSSWFLRIYYEYWKFYKLSLSLNPFLWLSLHDISPNIKAIHKAVYCHNPTPFYHSRLIDLIYNPKLFLFSYFYKYLYQINISTNDYVIVQQQWLRNAFQKMYSLSAQKVIVAYPNEKSCMHKMLNNKLGKSVSDSIKIFFFPSLSRPFKNFEIVCRASELLMKNGYTNFKVILTINGEENAYAKKIVGRYNNVPMIDFCGRLSYEDVCRMYDIASCLIFPSKLETWGLPISEFIHYEKPMIISDLPYAHETASGAKQVAFFDPNNAKQLADLMQKVINSDVSVFNPVYRQKIDEPYTSSWKELFNKLLNS</sequence>
<dbReference type="EMBL" id="JANRHJ010000002">
    <property type="protein sequence ID" value="MCR8872909.1"/>
    <property type="molecule type" value="Genomic_DNA"/>
</dbReference>
<dbReference type="GO" id="GO:0009103">
    <property type="term" value="P:lipopolysaccharide biosynthetic process"/>
    <property type="evidence" value="ECO:0007669"/>
    <property type="project" value="TreeGrafter"/>
</dbReference>
<dbReference type="GO" id="GO:0016757">
    <property type="term" value="F:glycosyltransferase activity"/>
    <property type="evidence" value="ECO:0007669"/>
    <property type="project" value="UniProtKB-KW"/>
</dbReference>
<evidence type="ECO:0000313" key="3">
    <source>
        <dbReference type="EMBL" id="MCR8872909.1"/>
    </source>
</evidence>
<evidence type="ECO:0000259" key="2">
    <source>
        <dbReference type="Pfam" id="PF00534"/>
    </source>
</evidence>
<gene>
    <name evidence="3" type="ORF">NW209_02545</name>
</gene>
<protein>
    <submittedName>
        <fullName evidence="3">Glycosyltransferase</fullName>
        <ecNumber evidence="3">2.4.-.-</ecNumber>
    </submittedName>
</protein>
<dbReference type="RefSeq" id="WP_258335316.1">
    <property type="nucleotide sequence ID" value="NZ_JANRHJ010000002.1"/>
</dbReference>
<dbReference type="Pfam" id="PF00534">
    <property type="entry name" value="Glycos_transf_1"/>
    <property type="match status" value="1"/>
</dbReference>
<dbReference type="PANTHER" id="PTHR46401:SF2">
    <property type="entry name" value="GLYCOSYLTRANSFERASE WBBK-RELATED"/>
    <property type="match status" value="1"/>
</dbReference>
<evidence type="ECO:0000313" key="4">
    <source>
        <dbReference type="Proteomes" id="UP001204579"/>
    </source>
</evidence>
<evidence type="ECO:0000256" key="1">
    <source>
        <dbReference type="ARBA" id="ARBA00022679"/>
    </source>
</evidence>
<dbReference type="SUPFAM" id="SSF53756">
    <property type="entry name" value="UDP-Glycosyltransferase/glycogen phosphorylase"/>
    <property type="match status" value="1"/>
</dbReference>
<keyword evidence="4" id="KW-1185">Reference proteome</keyword>
<dbReference type="Gene3D" id="3.40.50.2000">
    <property type="entry name" value="Glycogen Phosphorylase B"/>
    <property type="match status" value="1"/>
</dbReference>
<dbReference type="InterPro" id="IPR001296">
    <property type="entry name" value="Glyco_trans_1"/>
</dbReference>
<dbReference type="EC" id="2.4.-.-" evidence="3"/>
<dbReference type="Proteomes" id="UP001204579">
    <property type="component" value="Unassembled WGS sequence"/>
</dbReference>
<keyword evidence="1 3" id="KW-0808">Transferase</keyword>
<proteinExistence type="predicted"/>
<keyword evidence="3" id="KW-0328">Glycosyltransferase</keyword>